<evidence type="ECO:0000256" key="6">
    <source>
        <dbReference type="ARBA" id="ARBA00022989"/>
    </source>
</evidence>
<comment type="function">
    <text evidence="9">Part of the Sec protein translocase complex. Interacts with the SecYEG preprotein conducting channel. SecDF uses the proton motive force (PMF) to complete protein translocation after the ATP-dependent function of SecA.</text>
</comment>
<proteinExistence type="inferred from homology"/>
<keyword evidence="7 9" id="KW-0811">Translocation</keyword>
<name>A0A0D8FY72_9ACTN</name>
<dbReference type="GO" id="GO:0015450">
    <property type="term" value="F:protein-transporting ATPase activity"/>
    <property type="evidence" value="ECO:0007669"/>
    <property type="project" value="InterPro"/>
</dbReference>
<dbReference type="eggNOG" id="COG0341">
    <property type="taxonomic scope" value="Bacteria"/>
</dbReference>
<evidence type="ECO:0000256" key="3">
    <source>
        <dbReference type="ARBA" id="ARBA00022475"/>
    </source>
</evidence>
<dbReference type="InterPro" id="IPR005665">
    <property type="entry name" value="SecF_bac"/>
</dbReference>
<dbReference type="EMBL" id="JXUW01000002">
    <property type="protein sequence ID" value="KJE77919.1"/>
    <property type="molecule type" value="Genomic_DNA"/>
</dbReference>
<keyword evidence="3 9" id="KW-1003">Cell membrane</keyword>
<dbReference type="Pfam" id="PF02355">
    <property type="entry name" value="SecD_SecF_C"/>
    <property type="match status" value="1"/>
</dbReference>
<evidence type="ECO:0000313" key="12">
    <source>
        <dbReference type="Proteomes" id="UP000032336"/>
    </source>
</evidence>
<feature type="transmembrane region" description="Helical" evidence="9">
    <location>
        <begin position="174"/>
        <end position="192"/>
    </location>
</feature>
<feature type="transmembrane region" description="Helical" evidence="9">
    <location>
        <begin position="285"/>
        <end position="304"/>
    </location>
</feature>
<comment type="subunit">
    <text evidence="9">Forms a complex with SecD. Part of the essential Sec protein translocation apparatus which comprises SecA, SecYEG and auxiliary proteins SecDF. Other proteins may also be involved.</text>
</comment>
<dbReference type="OrthoDB" id="9774769at2"/>
<dbReference type="GO" id="GO:0065002">
    <property type="term" value="P:intracellular protein transmembrane transport"/>
    <property type="evidence" value="ECO:0007669"/>
    <property type="project" value="UniProtKB-UniRule"/>
</dbReference>
<evidence type="ECO:0000313" key="11">
    <source>
        <dbReference type="EMBL" id="KJE77919.1"/>
    </source>
</evidence>
<evidence type="ECO:0000256" key="5">
    <source>
        <dbReference type="ARBA" id="ARBA00022927"/>
    </source>
</evidence>
<evidence type="ECO:0000256" key="7">
    <source>
        <dbReference type="ARBA" id="ARBA00023010"/>
    </source>
</evidence>
<dbReference type="PANTHER" id="PTHR30081">
    <property type="entry name" value="PROTEIN-EXPORT MEMBRANE PROTEIN SEC"/>
    <property type="match status" value="1"/>
</dbReference>
<protein>
    <recommendedName>
        <fullName evidence="9">Protein-export membrane protein SecF</fullName>
    </recommendedName>
</protein>
<accession>A0A0D8FY72</accession>
<dbReference type="RefSeq" id="WP_052565172.1">
    <property type="nucleotide sequence ID" value="NZ_JQKF01000002.1"/>
</dbReference>
<dbReference type="InterPro" id="IPR022813">
    <property type="entry name" value="SecD/SecF_arch_bac"/>
</dbReference>
<evidence type="ECO:0000256" key="4">
    <source>
        <dbReference type="ARBA" id="ARBA00022692"/>
    </source>
</evidence>
<dbReference type="PANTHER" id="PTHR30081:SF8">
    <property type="entry name" value="PROTEIN TRANSLOCASE SUBUNIT SECF"/>
    <property type="match status" value="1"/>
</dbReference>
<feature type="domain" description="Protein export membrane protein SecD/SecF C-terminal" evidence="10">
    <location>
        <begin position="155"/>
        <end position="338"/>
    </location>
</feature>
<sequence length="365" mass="38708">MATVEPPQATETAVGEEADGFRTKTIDASEASWWRRLGAGATHYPFVHRSRYYFVISFLVIVAGAAALSARGLNFGISFKGGVSWDVPSATLTVAQASKIVAHAGVTQATVVTLGSHSARTVEIQAGLTKLSGAARTAKENQVASLLAAKAHLPSSAVAIQFVGPTWGGQITSSAVKALIAFFVGIILYISIRFEWKMAAAAFIAVIHDLLVTVGIYALSGFQVTPSTVIAVLTILGYSLYDTIVVFDRIKENVGGLVDPGKMNYSDAVDLSENQTLARSLNTSLVAVIPILSVLILGAYVLGATTLKNFGLALVVGLTSGAYSSLFIAAPLLARFKEHERRYRQIRARLERRNAPVEAEGLPAS</sequence>
<evidence type="ECO:0000256" key="9">
    <source>
        <dbReference type="HAMAP-Rule" id="MF_01464"/>
    </source>
</evidence>
<dbReference type="GO" id="GO:0005886">
    <property type="term" value="C:plasma membrane"/>
    <property type="evidence" value="ECO:0007669"/>
    <property type="project" value="UniProtKB-SubCell"/>
</dbReference>
<evidence type="ECO:0000256" key="2">
    <source>
        <dbReference type="ARBA" id="ARBA00022448"/>
    </source>
</evidence>
<keyword evidence="8 9" id="KW-0472">Membrane</keyword>
<keyword evidence="2 9" id="KW-0813">Transport</keyword>
<dbReference type="PATRIC" id="fig|1121877.4.peg.316"/>
<reference evidence="11 12" key="1">
    <citation type="submission" date="2015-01" db="EMBL/GenBank/DDBJ databases">
        <title>Draft genome of the acidophilic iron oxidizer Ferrimicrobium acidiphilum strain T23.</title>
        <authorList>
            <person name="Poehlein A."/>
            <person name="Eisen S."/>
            <person name="Schloemann M."/>
            <person name="Johnson B.D."/>
            <person name="Daniel R."/>
            <person name="Muehling M."/>
        </authorList>
    </citation>
    <scope>NUCLEOTIDE SEQUENCE [LARGE SCALE GENOMIC DNA]</scope>
    <source>
        <strain evidence="11 12">T23</strain>
    </source>
</reference>
<dbReference type="GO" id="GO:0043952">
    <property type="term" value="P:protein transport by the Sec complex"/>
    <property type="evidence" value="ECO:0007669"/>
    <property type="project" value="UniProtKB-UniRule"/>
</dbReference>
<dbReference type="Gene3D" id="1.20.1640.10">
    <property type="entry name" value="Multidrug efflux transporter AcrB transmembrane domain"/>
    <property type="match status" value="1"/>
</dbReference>
<dbReference type="AlphaFoldDB" id="A0A0D8FY72"/>
<dbReference type="GeneID" id="78371636"/>
<dbReference type="InterPro" id="IPR022645">
    <property type="entry name" value="SecD/SecF_bac"/>
</dbReference>
<dbReference type="Proteomes" id="UP000032336">
    <property type="component" value="Unassembled WGS sequence"/>
</dbReference>
<comment type="similarity">
    <text evidence="9">Belongs to the SecD/SecF family. SecF subfamily.</text>
</comment>
<dbReference type="SUPFAM" id="SSF82866">
    <property type="entry name" value="Multidrug efflux transporter AcrB transmembrane domain"/>
    <property type="match status" value="1"/>
</dbReference>
<feature type="transmembrane region" description="Helical" evidence="9">
    <location>
        <begin position="310"/>
        <end position="334"/>
    </location>
</feature>
<dbReference type="InterPro" id="IPR048634">
    <property type="entry name" value="SecD_SecF_C"/>
</dbReference>
<dbReference type="HAMAP" id="MF_01464_B">
    <property type="entry name" value="SecF_B"/>
    <property type="match status" value="1"/>
</dbReference>
<feature type="transmembrane region" description="Helical" evidence="9">
    <location>
        <begin position="199"/>
        <end position="218"/>
    </location>
</feature>
<feature type="transmembrane region" description="Helical" evidence="9">
    <location>
        <begin position="224"/>
        <end position="241"/>
    </location>
</feature>
<keyword evidence="4 9" id="KW-0812">Transmembrane</keyword>
<dbReference type="GO" id="GO:0006605">
    <property type="term" value="P:protein targeting"/>
    <property type="evidence" value="ECO:0007669"/>
    <property type="project" value="UniProtKB-UniRule"/>
</dbReference>
<evidence type="ECO:0000256" key="8">
    <source>
        <dbReference type="ARBA" id="ARBA00023136"/>
    </source>
</evidence>
<gene>
    <name evidence="9 11" type="primary">secF</name>
    <name evidence="11" type="ORF">FEAC_02910</name>
</gene>
<keyword evidence="6 9" id="KW-1133">Transmembrane helix</keyword>
<evidence type="ECO:0000256" key="1">
    <source>
        <dbReference type="ARBA" id="ARBA00004651"/>
    </source>
</evidence>
<comment type="caution">
    <text evidence="11">The sequence shown here is derived from an EMBL/GenBank/DDBJ whole genome shotgun (WGS) entry which is preliminary data.</text>
</comment>
<keyword evidence="12" id="KW-1185">Reference proteome</keyword>
<dbReference type="NCBIfam" id="TIGR00916">
    <property type="entry name" value="2A0604s01"/>
    <property type="match status" value="1"/>
</dbReference>
<organism evidence="11 12">
    <name type="scientific">Ferrimicrobium acidiphilum DSM 19497</name>
    <dbReference type="NCBI Taxonomy" id="1121877"/>
    <lineage>
        <taxon>Bacteria</taxon>
        <taxon>Bacillati</taxon>
        <taxon>Actinomycetota</taxon>
        <taxon>Acidimicrobiia</taxon>
        <taxon>Acidimicrobiales</taxon>
        <taxon>Acidimicrobiaceae</taxon>
        <taxon>Ferrimicrobium</taxon>
    </lineage>
</organism>
<dbReference type="PRINTS" id="PR01755">
    <property type="entry name" value="SECFTRNLCASE"/>
</dbReference>
<keyword evidence="5 9" id="KW-0653">Protein transport</keyword>
<comment type="subcellular location">
    <subcellularLocation>
        <location evidence="1 9">Cell membrane</location>
        <topology evidence="1 9">Multi-pass membrane protein</topology>
    </subcellularLocation>
</comment>
<dbReference type="NCBIfam" id="TIGR00966">
    <property type="entry name" value="transloc_SecF"/>
    <property type="match status" value="1"/>
</dbReference>
<evidence type="ECO:0000259" key="10">
    <source>
        <dbReference type="Pfam" id="PF02355"/>
    </source>
</evidence>
<dbReference type="STRING" id="1121877.FEAC_02910"/>
<feature type="transmembrane region" description="Helical" evidence="9">
    <location>
        <begin position="52"/>
        <end position="70"/>
    </location>
</feature>
<dbReference type="InterPro" id="IPR055344">
    <property type="entry name" value="SecD_SecF_C_bact"/>
</dbReference>